<accession>A0A516X672</accession>
<dbReference type="Gene3D" id="1.10.520.40">
    <property type="entry name" value="CRISPR-associated protein Cse2"/>
    <property type="match status" value="1"/>
</dbReference>
<dbReference type="AlphaFoldDB" id="A0A516X672"/>
<gene>
    <name evidence="2" type="primary">casB</name>
    <name evidence="2" type="ORF">FO059_16105</name>
</gene>
<dbReference type="Proteomes" id="UP000317344">
    <property type="component" value="Chromosome"/>
</dbReference>
<evidence type="ECO:0000313" key="3">
    <source>
        <dbReference type="Proteomes" id="UP000317344"/>
    </source>
</evidence>
<dbReference type="KEGG" id="toy:FO059_16105"/>
<reference evidence="2 3" key="2">
    <citation type="submission" date="2019-07" db="EMBL/GenBank/DDBJ databases">
        <authorList>
            <person name="Huang Y."/>
        </authorList>
    </citation>
    <scope>NUCLEOTIDE SEQUENCE [LARGE SCALE GENOMIC DNA]</scope>
    <source>
        <strain evidence="2 3">HY188</strain>
    </source>
</reference>
<evidence type="ECO:0000256" key="1">
    <source>
        <dbReference type="SAM" id="MobiDB-lite"/>
    </source>
</evidence>
<keyword evidence="3" id="KW-1185">Reference proteome</keyword>
<proteinExistence type="predicted"/>
<name>A0A516X672_9ACTN</name>
<reference evidence="2 3" key="1">
    <citation type="submission" date="2019-07" db="EMBL/GenBank/DDBJ databases">
        <title>Tomitella cavernea sp. nov., an actinomycete isolated from soil.</title>
        <authorList>
            <person name="Cheng J."/>
        </authorList>
    </citation>
    <scope>NUCLEOTIDE SEQUENCE [LARGE SCALE GENOMIC DNA]</scope>
    <source>
        <strain evidence="2 3">HY188</strain>
    </source>
</reference>
<dbReference type="InterPro" id="IPR013382">
    <property type="entry name" value="CRISPR-assoc_prot_Cse2"/>
</dbReference>
<dbReference type="NCBIfam" id="TIGR02548">
    <property type="entry name" value="casB_cse2"/>
    <property type="match status" value="1"/>
</dbReference>
<protein>
    <submittedName>
        <fullName evidence="2">Type I-E CRISPR-associated protein Cse2/CasB</fullName>
    </submittedName>
</protein>
<dbReference type="RefSeq" id="WP_143909971.1">
    <property type="nucleotide sequence ID" value="NZ_CP041765.1"/>
</dbReference>
<dbReference type="CDD" id="cd09731">
    <property type="entry name" value="Cse2_I-E"/>
    <property type="match status" value="1"/>
</dbReference>
<feature type="compositionally biased region" description="Polar residues" evidence="1">
    <location>
        <begin position="1"/>
        <end position="11"/>
    </location>
</feature>
<organism evidence="2 3">
    <name type="scientific">Tomitella fengzijianii</name>
    <dbReference type="NCBI Taxonomy" id="2597660"/>
    <lineage>
        <taxon>Bacteria</taxon>
        <taxon>Bacillati</taxon>
        <taxon>Actinomycetota</taxon>
        <taxon>Actinomycetes</taxon>
        <taxon>Mycobacteriales</taxon>
        <taxon>Tomitella</taxon>
    </lineage>
</organism>
<evidence type="ECO:0000313" key="2">
    <source>
        <dbReference type="EMBL" id="QDQ98566.1"/>
    </source>
</evidence>
<dbReference type="InterPro" id="IPR038287">
    <property type="entry name" value="Cse2_sf"/>
</dbReference>
<dbReference type="EMBL" id="CP041765">
    <property type="protein sequence ID" value="QDQ98566.1"/>
    <property type="molecule type" value="Genomic_DNA"/>
</dbReference>
<sequence>MTSPSPQSTGKSAELGTADIAQKVRRLQKPRTDLGRHASRLIHVLQKRALARGGDSWSNATLARLRRAVQHPVGADPAVWEFLFEDLPEHCFGKGDDPSPDERAVHAAATLYAVHQQSKDRPMHVDGEGFGTAIRRLANPQDAAELAMPVLRRFNALATADNLDEQLHHARGLVQLMRRESIGFDYGTFAEDLARLQDPAHADAVRLRWARQFHRSIRPAARADKTESAPQPA</sequence>
<feature type="region of interest" description="Disordered" evidence="1">
    <location>
        <begin position="1"/>
        <end position="20"/>
    </location>
</feature>
<dbReference type="OrthoDB" id="4808431at2"/>
<dbReference type="Pfam" id="PF09485">
    <property type="entry name" value="CRISPR_Cse2"/>
    <property type="match status" value="1"/>
</dbReference>